<organism evidence="3 4">
    <name type="scientific">Allomyces macrogynus (strain ATCC 38327)</name>
    <name type="common">Allomyces javanicus var. macrogynus</name>
    <dbReference type="NCBI Taxonomy" id="578462"/>
    <lineage>
        <taxon>Eukaryota</taxon>
        <taxon>Fungi</taxon>
        <taxon>Fungi incertae sedis</taxon>
        <taxon>Blastocladiomycota</taxon>
        <taxon>Blastocladiomycetes</taxon>
        <taxon>Blastocladiales</taxon>
        <taxon>Blastocladiaceae</taxon>
        <taxon>Allomyces</taxon>
    </lineage>
</organism>
<feature type="compositionally biased region" description="Low complexity" evidence="2">
    <location>
        <begin position="627"/>
        <end position="650"/>
    </location>
</feature>
<evidence type="ECO:0000313" key="3">
    <source>
        <dbReference type="EMBL" id="KNE70573.1"/>
    </source>
</evidence>
<feature type="compositionally biased region" description="Polar residues" evidence="2">
    <location>
        <begin position="758"/>
        <end position="768"/>
    </location>
</feature>
<reference evidence="3 4" key="1">
    <citation type="submission" date="2009-11" db="EMBL/GenBank/DDBJ databases">
        <title>Annotation of Allomyces macrogynus ATCC 38327.</title>
        <authorList>
            <consortium name="The Broad Institute Genome Sequencing Platform"/>
            <person name="Russ C."/>
            <person name="Cuomo C."/>
            <person name="Burger G."/>
            <person name="Gray M.W."/>
            <person name="Holland P.W.H."/>
            <person name="King N."/>
            <person name="Lang F.B.F."/>
            <person name="Roger A.J."/>
            <person name="Ruiz-Trillo I."/>
            <person name="Young S.K."/>
            <person name="Zeng Q."/>
            <person name="Gargeya S."/>
            <person name="Fitzgerald M."/>
            <person name="Haas B."/>
            <person name="Abouelleil A."/>
            <person name="Alvarado L."/>
            <person name="Arachchi H.M."/>
            <person name="Berlin A."/>
            <person name="Chapman S.B."/>
            <person name="Gearin G."/>
            <person name="Goldberg J."/>
            <person name="Griggs A."/>
            <person name="Gujja S."/>
            <person name="Hansen M."/>
            <person name="Heiman D."/>
            <person name="Howarth C."/>
            <person name="Larimer J."/>
            <person name="Lui A."/>
            <person name="MacDonald P.J.P."/>
            <person name="McCowen C."/>
            <person name="Montmayeur A."/>
            <person name="Murphy C."/>
            <person name="Neiman D."/>
            <person name="Pearson M."/>
            <person name="Priest M."/>
            <person name="Roberts A."/>
            <person name="Saif S."/>
            <person name="Shea T."/>
            <person name="Sisk P."/>
            <person name="Stolte C."/>
            <person name="Sykes S."/>
            <person name="Wortman J."/>
            <person name="Nusbaum C."/>
            <person name="Birren B."/>
        </authorList>
    </citation>
    <scope>NUCLEOTIDE SEQUENCE [LARGE SCALE GENOMIC DNA]</scope>
    <source>
        <strain evidence="3 4">ATCC 38327</strain>
    </source>
</reference>
<accession>A0A0L0T6Z8</accession>
<dbReference type="Proteomes" id="UP000054350">
    <property type="component" value="Unassembled WGS sequence"/>
</dbReference>
<feature type="region of interest" description="Disordered" evidence="2">
    <location>
        <begin position="370"/>
        <end position="390"/>
    </location>
</feature>
<proteinExistence type="predicted"/>
<protein>
    <submittedName>
        <fullName evidence="3">Uncharacterized protein</fullName>
    </submittedName>
</protein>
<name>A0A0L0T6Z8_ALLM3</name>
<evidence type="ECO:0000313" key="4">
    <source>
        <dbReference type="Proteomes" id="UP000054350"/>
    </source>
</evidence>
<dbReference type="VEuPathDB" id="FungiDB:AMAG_14694"/>
<dbReference type="EMBL" id="GG745366">
    <property type="protein sequence ID" value="KNE70573.1"/>
    <property type="molecule type" value="Genomic_DNA"/>
</dbReference>
<reference evidence="4" key="2">
    <citation type="submission" date="2009-11" db="EMBL/GenBank/DDBJ databases">
        <title>The Genome Sequence of Allomyces macrogynus strain ATCC 38327.</title>
        <authorList>
            <consortium name="The Broad Institute Genome Sequencing Platform"/>
            <person name="Russ C."/>
            <person name="Cuomo C."/>
            <person name="Shea T."/>
            <person name="Young S.K."/>
            <person name="Zeng Q."/>
            <person name="Koehrsen M."/>
            <person name="Haas B."/>
            <person name="Borodovsky M."/>
            <person name="Guigo R."/>
            <person name="Alvarado L."/>
            <person name="Berlin A."/>
            <person name="Borenstein D."/>
            <person name="Chen Z."/>
            <person name="Engels R."/>
            <person name="Freedman E."/>
            <person name="Gellesch M."/>
            <person name="Goldberg J."/>
            <person name="Griggs A."/>
            <person name="Gujja S."/>
            <person name="Heiman D."/>
            <person name="Hepburn T."/>
            <person name="Howarth C."/>
            <person name="Jen D."/>
            <person name="Larson L."/>
            <person name="Lewis B."/>
            <person name="Mehta T."/>
            <person name="Park D."/>
            <person name="Pearson M."/>
            <person name="Roberts A."/>
            <person name="Saif S."/>
            <person name="Shenoy N."/>
            <person name="Sisk P."/>
            <person name="Stolte C."/>
            <person name="Sykes S."/>
            <person name="Walk T."/>
            <person name="White J."/>
            <person name="Yandava C."/>
            <person name="Burger G."/>
            <person name="Gray M.W."/>
            <person name="Holland P.W.H."/>
            <person name="King N."/>
            <person name="Lang F.B.F."/>
            <person name="Roger A.J."/>
            <person name="Ruiz-Trillo I."/>
            <person name="Lander E."/>
            <person name="Nusbaum C."/>
        </authorList>
    </citation>
    <scope>NUCLEOTIDE SEQUENCE [LARGE SCALE GENOMIC DNA]</scope>
    <source>
        <strain evidence="4">ATCC 38327</strain>
    </source>
</reference>
<feature type="coiled-coil region" evidence="1">
    <location>
        <begin position="35"/>
        <end position="97"/>
    </location>
</feature>
<sequence>MMRTSAIFADRPLSGVSSTDDPSDARAEFDLRRLVNELALENEDLRAKVEIIVENNAGLYDENADLRRQNDALRAHHARLQAALDKRDDELRNARAQLTRAHADALASAATAPPAAAAAVAMTALTALTTGPALREAPTAPSAASGGAAATRLVRMLRLIQDLVDSLRQELVLSASGSSINLDPNARSASPPPGDSMSLSSSQQRAAKVLDALDRLAESVQLEADAAAHAMQAAYEDKVAALEAEISALRRALDTTSSDAREMRAQADAAAAQLRQVARAVQNAQSDAARAMMERDSARADGARVAVALKKAEDEARNLREDHFRLRRKVATDAAELDRLRADVDRLSVQLREALVASVNMAARGEDTLARTSAANTSAEPSRASKDPSLSNVSINAPVLLSPGTAAINDAALAAQLAPHVEAVEALVSAWTSSPSTVPTAADLAVLRDHMHQLAVLDLTEKLRRAAEDRARLAMTVRQQHQDLIETRAALRVSRTSEDFLLSEVEVLKRLGGTTSPTVTTARVEWGEFLLAELRRLVQQQRDDAANRVPSSRDPQALNDEVQTLTKYISQILNRVFESGDPALVENVLSRDAIGGAVSTMSAHHGSSSWRDLASGLLHDATRRRGSGTNRSSARNAESPQSPRSPRSPTTTPPDLPARPSAQATRRTTKSPSMKPASDPSVPPPRPAPAAARRSGLFRGFWSSSSSPNGDQERRDSSGGLAAGPSPPPGPVAPASNTKRRVGNGHGTSRLSLAMFSPTLQGSGTARPTPQGGDRQATVVVAAAKPGGAGVLR</sequence>
<dbReference type="OrthoDB" id="5582795at2759"/>
<feature type="compositionally biased region" description="Polar residues" evidence="2">
    <location>
        <begin position="370"/>
        <end position="380"/>
    </location>
</feature>
<evidence type="ECO:0000256" key="1">
    <source>
        <dbReference type="SAM" id="Coils"/>
    </source>
</evidence>
<dbReference type="AlphaFoldDB" id="A0A0L0T6Z8"/>
<keyword evidence="4" id="KW-1185">Reference proteome</keyword>
<keyword evidence="1" id="KW-0175">Coiled coil</keyword>
<feature type="coiled-coil region" evidence="1">
    <location>
        <begin position="232"/>
        <end position="357"/>
    </location>
</feature>
<feature type="region of interest" description="Disordered" evidence="2">
    <location>
        <begin position="178"/>
        <end position="203"/>
    </location>
</feature>
<feature type="region of interest" description="Disordered" evidence="2">
    <location>
        <begin position="622"/>
        <end position="776"/>
    </location>
</feature>
<feature type="region of interest" description="Disordered" evidence="2">
    <location>
        <begin position="1"/>
        <end position="24"/>
    </location>
</feature>
<gene>
    <name evidence="3" type="ORF">AMAG_14694</name>
</gene>
<evidence type="ECO:0000256" key="2">
    <source>
        <dbReference type="SAM" id="MobiDB-lite"/>
    </source>
</evidence>
<feature type="compositionally biased region" description="Polar residues" evidence="2">
    <location>
        <begin position="662"/>
        <end position="672"/>
    </location>
</feature>